<reference evidence="1 2" key="1">
    <citation type="journal article" date="2015" name="Genome Biol. Evol.">
        <title>Comparative Genomics of a Bacterivorous Green Alga Reveals Evolutionary Causalities and Consequences of Phago-Mixotrophic Mode of Nutrition.</title>
        <authorList>
            <person name="Burns J.A."/>
            <person name="Paasch A."/>
            <person name="Narechania A."/>
            <person name="Kim E."/>
        </authorList>
    </citation>
    <scope>NUCLEOTIDE SEQUENCE [LARGE SCALE GENOMIC DNA]</scope>
    <source>
        <strain evidence="1 2">PLY_AMNH</strain>
    </source>
</reference>
<gene>
    <name evidence="1" type="ORF">CYMTET_23105</name>
</gene>
<keyword evidence="2" id="KW-1185">Reference proteome</keyword>
<name>A0AAE0FYH6_9CHLO</name>
<feature type="non-terminal residue" evidence="1">
    <location>
        <position position="88"/>
    </location>
</feature>
<dbReference type="EMBL" id="LGRX02011857">
    <property type="protein sequence ID" value="KAK3268391.1"/>
    <property type="molecule type" value="Genomic_DNA"/>
</dbReference>
<proteinExistence type="predicted"/>
<sequence length="88" mass="9233">MQCNFSRSDLVCPSLGVSPAASRSPQPLEFRETAFLQTVPGFAKLGLCKSSVNNAPFACISAAASSSRGPVEPSTGMSFPEEYCTRGV</sequence>
<organism evidence="1 2">
    <name type="scientific">Cymbomonas tetramitiformis</name>
    <dbReference type="NCBI Taxonomy" id="36881"/>
    <lineage>
        <taxon>Eukaryota</taxon>
        <taxon>Viridiplantae</taxon>
        <taxon>Chlorophyta</taxon>
        <taxon>Pyramimonadophyceae</taxon>
        <taxon>Pyramimonadales</taxon>
        <taxon>Pyramimonadaceae</taxon>
        <taxon>Cymbomonas</taxon>
    </lineage>
</organism>
<dbReference type="AlphaFoldDB" id="A0AAE0FYH6"/>
<dbReference type="Proteomes" id="UP001190700">
    <property type="component" value="Unassembled WGS sequence"/>
</dbReference>
<evidence type="ECO:0000313" key="1">
    <source>
        <dbReference type="EMBL" id="KAK3268391.1"/>
    </source>
</evidence>
<evidence type="ECO:0000313" key="2">
    <source>
        <dbReference type="Proteomes" id="UP001190700"/>
    </source>
</evidence>
<comment type="caution">
    <text evidence="1">The sequence shown here is derived from an EMBL/GenBank/DDBJ whole genome shotgun (WGS) entry which is preliminary data.</text>
</comment>
<accession>A0AAE0FYH6</accession>
<protein>
    <submittedName>
        <fullName evidence="1">Uncharacterized protein</fullName>
    </submittedName>
</protein>